<dbReference type="EMBL" id="RAVZ01000463">
    <property type="protein sequence ID" value="RKG72480.1"/>
    <property type="molecule type" value="Genomic_DNA"/>
</dbReference>
<evidence type="ECO:0000313" key="2">
    <source>
        <dbReference type="EMBL" id="RKG72480.1"/>
    </source>
</evidence>
<dbReference type="InterPro" id="IPR010620">
    <property type="entry name" value="SBBP_repeat"/>
</dbReference>
<comment type="caution">
    <text evidence="2">The sequence shown here is derived from an EMBL/GenBank/DDBJ whole genome shotgun (WGS) entry which is preliminary data.</text>
</comment>
<dbReference type="Pfam" id="PF06739">
    <property type="entry name" value="SBBP"/>
    <property type="match status" value="1"/>
</dbReference>
<dbReference type="InterPro" id="IPR015943">
    <property type="entry name" value="WD40/YVTN_repeat-like_dom_sf"/>
</dbReference>
<name>A0A3A8HYD7_9BACT</name>
<organism evidence="2 3">
    <name type="scientific">Corallococcus terminator</name>
    <dbReference type="NCBI Taxonomy" id="2316733"/>
    <lineage>
        <taxon>Bacteria</taxon>
        <taxon>Pseudomonadati</taxon>
        <taxon>Myxococcota</taxon>
        <taxon>Myxococcia</taxon>
        <taxon>Myxococcales</taxon>
        <taxon>Cystobacterineae</taxon>
        <taxon>Myxococcaceae</taxon>
        <taxon>Corallococcus</taxon>
    </lineage>
</organism>
<dbReference type="SUPFAM" id="SSF101908">
    <property type="entry name" value="Putative isomerase YbhE"/>
    <property type="match status" value="1"/>
</dbReference>
<dbReference type="PANTHER" id="PTHR35580">
    <property type="entry name" value="CELL SURFACE GLYCOPROTEIN (S-LAYER PROTEIN)-LIKE PROTEIN"/>
    <property type="match status" value="1"/>
</dbReference>
<dbReference type="PANTHER" id="PTHR35580:SF1">
    <property type="entry name" value="PHYTASE-LIKE DOMAIN-CONTAINING PROTEIN"/>
    <property type="match status" value="1"/>
</dbReference>
<evidence type="ECO:0000313" key="3">
    <source>
        <dbReference type="Proteomes" id="UP000268094"/>
    </source>
</evidence>
<dbReference type="Gene3D" id="2.130.10.10">
    <property type="entry name" value="YVTN repeat-like/Quinoprotein amine dehydrogenase"/>
    <property type="match status" value="1"/>
</dbReference>
<protein>
    <submittedName>
        <fullName evidence="2">Uncharacterized protein</fullName>
    </submittedName>
</protein>
<proteinExistence type="predicted"/>
<accession>A0A3A8HYD7</accession>
<dbReference type="OrthoDB" id="5522314at2"/>
<evidence type="ECO:0000256" key="1">
    <source>
        <dbReference type="SAM" id="MobiDB-lite"/>
    </source>
</evidence>
<keyword evidence="3" id="KW-1185">Reference proteome</keyword>
<feature type="region of interest" description="Disordered" evidence="1">
    <location>
        <begin position="11"/>
        <end position="91"/>
    </location>
</feature>
<dbReference type="RefSeq" id="WP_120545449.1">
    <property type="nucleotide sequence ID" value="NZ_RAVZ01000463.1"/>
</dbReference>
<reference evidence="3" key="1">
    <citation type="submission" date="2018-09" db="EMBL/GenBank/DDBJ databases">
        <authorList>
            <person name="Livingstone P.G."/>
            <person name="Whitworth D.E."/>
        </authorList>
    </citation>
    <scope>NUCLEOTIDE SEQUENCE [LARGE SCALE GENOMIC DNA]</scope>
    <source>
        <strain evidence="3">CA054A</strain>
    </source>
</reference>
<gene>
    <name evidence="2" type="ORF">D7V88_38085</name>
</gene>
<sequence>MALLVGVLGLGCTTSPSGQVDPTKDGGTVDAGPVEPDGGTPDAGTADAGHDGGLDAGGADAGQDGGTGEADAGPVTCASPWKGDRQEGTAAADETLSVWVGEAGDLYTTGYWDGRLGESNIEPSGDSRAVITRHAADGRILWRRTLDTTGTDTAEHVIGGKERGTVRVVGRTTGALEGHANGGQFDVFLLQLDGEGNTLHAVQHGDERPQHPAKVAVDSAGQVVVAGYDDLFVQNKVSLDAENGFVARFPAPAQGPLGPSWRVRSQVVDNPDRLTGLALTPDGDALFTSGFRFFADEEGPGGAFVQRRDPADGHVVWTSVIAPTGTEADELLLTPDHQLLLAGSSLLALEPGVPIVGEADVFLALLEPDSGQVQWVRQVGTRDSDQATALARAPHGDIYVAGDTLGSFPGFTNQGGRDLFVLRFSADGRLLGLWQQGTPQDDHVTGLAVDACGNAVVVGSTEGGLVPGSPPLGSRDAFLLRLSPPTQPLGR</sequence>
<dbReference type="AlphaFoldDB" id="A0A3A8HYD7"/>
<dbReference type="Proteomes" id="UP000268094">
    <property type="component" value="Unassembled WGS sequence"/>
</dbReference>
<feature type="compositionally biased region" description="Low complexity" evidence="1">
    <location>
        <begin position="37"/>
        <end position="47"/>
    </location>
</feature>
<feature type="compositionally biased region" description="Gly residues" evidence="1">
    <location>
        <begin position="54"/>
        <end position="68"/>
    </location>
</feature>
<dbReference type="InterPro" id="IPR052918">
    <property type="entry name" value="Motility_Chemotaxis_Reg"/>
</dbReference>